<reference evidence="2 3" key="1">
    <citation type="submission" date="2019-12" db="EMBL/GenBank/DDBJ databases">
        <title>Halocatena pleomorpha gen. nov. sp. nov., an extremely halophilic archaeon of family Halobacteriaceae isolated from saltpan soil.</title>
        <authorList>
            <person name="Pal Y."/>
            <person name="Verma A."/>
            <person name="Krishnamurthi S."/>
            <person name="Kumar P."/>
        </authorList>
    </citation>
    <scope>NUCLEOTIDE SEQUENCE [LARGE SCALE GENOMIC DNA]</scope>
    <source>
        <strain evidence="2 3">JCM 16495</strain>
    </source>
</reference>
<evidence type="ECO:0000313" key="2">
    <source>
        <dbReference type="EMBL" id="MWG35371.1"/>
    </source>
</evidence>
<dbReference type="InterPro" id="IPR005097">
    <property type="entry name" value="Sacchrp_dh_NADP-bd"/>
</dbReference>
<sequence length="364" mass="39357">MTDSILVVGGYGTVGRTVCRTLAESTDRPVLAGGRNWRAAQRFAATADGVEARHIDVADSRTYDETLRNVETVVVCFDQKTVAFPQACFERGIDYFDTSPTDTLLRAIEECDDVARAEKATGILSLGLSPGLTNLFAAAGMTALDYTTQIDITLLLGLGEEFGPDTIKWTLEDGLDDFTVRTDGVDRDVVAFTDGRVTHIPGWGRRRVYRANLADQHVLARTTTVPTVATRLCYSSHIATKALAMVMHTGRVDDVVSGIGIERIARTGSSLAVGAAESVVMTEVQGVVGDCPTRHTRWLRGPDQARATGLVAAQAIQQLDTTSIPTGVHHLHQVFDLEPFCERLLEAGYALGESVEQTSEPSIF</sequence>
<dbReference type="SUPFAM" id="SSF51735">
    <property type="entry name" value="NAD(P)-binding Rossmann-fold domains"/>
    <property type="match status" value="1"/>
</dbReference>
<dbReference type="Gene3D" id="3.30.360.10">
    <property type="entry name" value="Dihydrodipicolinate Reductase, domain 2"/>
    <property type="match status" value="1"/>
</dbReference>
<evidence type="ECO:0000313" key="3">
    <source>
        <dbReference type="Proteomes" id="UP000451471"/>
    </source>
</evidence>
<keyword evidence="3" id="KW-1185">Reference proteome</keyword>
<evidence type="ECO:0000259" key="1">
    <source>
        <dbReference type="Pfam" id="PF03435"/>
    </source>
</evidence>
<dbReference type="EMBL" id="WSZK01000022">
    <property type="protein sequence ID" value="MWG35371.1"/>
    <property type="molecule type" value="Genomic_DNA"/>
</dbReference>
<dbReference type="PANTHER" id="PTHR43796">
    <property type="entry name" value="CARBOXYNORSPERMIDINE SYNTHASE"/>
    <property type="match status" value="1"/>
</dbReference>
<dbReference type="Gene3D" id="3.40.50.720">
    <property type="entry name" value="NAD(P)-binding Rossmann-like Domain"/>
    <property type="match status" value="1"/>
</dbReference>
<comment type="caution">
    <text evidence="2">The sequence shown here is derived from an EMBL/GenBank/DDBJ whole genome shotgun (WGS) entry which is preliminary data.</text>
</comment>
<dbReference type="Pfam" id="PF03435">
    <property type="entry name" value="Sacchrp_dh_NADP"/>
    <property type="match status" value="1"/>
</dbReference>
<organism evidence="2 3">
    <name type="scientific">Halomarina oriensis</name>
    <dbReference type="NCBI Taxonomy" id="671145"/>
    <lineage>
        <taxon>Archaea</taxon>
        <taxon>Methanobacteriati</taxon>
        <taxon>Methanobacteriota</taxon>
        <taxon>Stenosarchaea group</taxon>
        <taxon>Halobacteria</taxon>
        <taxon>Halobacteriales</taxon>
        <taxon>Natronomonadaceae</taxon>
        <taxon>Halomarina</taxon>
    </lineage>
</organism>
<dbReference type="PANTHER" id="PTHR43796:SF2">
    <property type="entry name" value="CARBOXYNORSPERMIDINE SYNTHASE"/>
    <property type="match status" value="1"/>
</dbReference>
<proteinExistence type="predicted"/>
<gene>
    <name evidence="2" type="ORF">GQS65_12900</name>
</gene>
<dbReference type="RefSeq" id="WP_158205052.1">
    <property type="nucleotide sequence ID" value="NZ_WSZK01000022.1"/>
</dbReference>
<protein>
    <submittedName>
        <fullName evidence="2">Saccharopine dehydrogenase</fullName>
    </submittedName>
</protein>
<feature type="domain" description="Saccharopine dehydrogenase NADP binding" evidence="1">
    <location>
        <begin position="5"/>
        <end position="100"/>
    </location>
</feature>
<dbReference type="OrthoDB" id="194971at2157"/>
<name>A0A6B0GN54_9EURY</name>
<dbReference type="AlphaFoldDB" id="A0A6B0GN54"/>
<dbReference type="Proteomes" id="UP000451471">
    <property type="component" value="Unassembled WGS sequence"/>
</dbReference>
<accession>A0A6B0GN54</accession>
<dbReference type="InterPro" id="IPR036291">
    <property type="entry name" value="NAD(P)-bd_dom_sf"/>
</dbReference>